<dbReference type="AlphaFoldDB" id="A0A450S4Q1"/>
<protein>
    <submittedName>
        <fullName evidence="2">Uncharacterized protein</fullName>
    </submittedName>
</protein>
<dbReference type="EMBL" id="CAADEY010000016">
    <property type="protein sequence ID" value="VFJ46819.1"/>
    <property type="molecule type" value="Genomic_DNA"/>
</dbReference>
<feature type="region of interest" description="Disordered" evidence="1">
    <location>
        <begin position="1"/>
        <end position="39"/>
    </location>
</feature>
<reference evidence="2" key="1">
    <citation type="submission" date="2019-02" db="EMBL/GenBank/DDBJ databases">
        <authorList>
            <person name="Gruber-Vodicka R. H."/>
            <person name="Seah K. B. B."/>
        </authorList>
    </citation>
    <scope>NUCLEOTIDE SEQUENCE</scope>
    <source>
        <strain evidence="2">BECK_DK161</strain>
    </source>
</reference>
<sequence>MNPGSQRPAPTGGGSGEGAAGFGGRGRRREPGRGRRWLAGTRWPRSGARCSGSSRSGAGYWWAERTAAWVSGLFDAVRLAHRYPTLICFYRQVPVGGINGTHPAGGEEGGCAWLYHPAPFVLFDAVRSSPTSYPCPFSQAWGRVGWISGTHPPGGEEGGCVSLIHPTAFVLFDAVRSPPTSYPCPFL</sequence>
<proteinExistence type="predicted"/>
<feature type="compositionally biased region" description="Gly residues" evidence="1">
    <location>
        <begin position="11"/>
        <end position="24"/>
    </location>
</feature>
<organism evidence="2">
    <name type="scientific">Candidatus Kentrum sp. DK</name>
    <dbReference type="NCBI Taxonomy" id="2126562"/>
    <lineage>
        <taxon>Bacteria</taxon>
        <taxon>Pseudomonadati</taxon>
        <taxon>Pseudomonadota</taxon>
        <taxon>Gammaproteobacteria</taxon>
        <taxon>Candidatus Kentrum</taxon>
    </lineage>
</organism>
<gene>
    <name evidence="2" type="ORF">BECKDK2373C_GA0170839_10163</name>
</gene>
<feature type="compositionally biased region" description="Basic residues" evidence="1">
    <location>
        <begin position="25"/>
        <end position="36"/>
    </location>
</feature>
<evidence type="ECO:0000313" key="2">
    <source>
        <dbReference type="EMBL" id="VFJ46819.1"/>
    </source>
</evidence>
<evidence type="ECO:0000256" key="1">
    <source>
        <dbReference type="SAM" id="MobiDB-lite"/>
    </source>
</evidence>
<accession>A0A450S4Q1</accession>
<name>A0A450S4Q1_9GAMM</name>